<organism evidence="1 2">
    <name type="scientific">Azospirillum palustre</name>
    <dbReference type="NCBI Taxonomy" id="2044885"/>
    <lineage>
        <taxon>Bacteria</taxon>
        <taxon>Pseudomonadati</taxon>
        <taxon>Pseudomonadota</taxon>
        <taxon>Alphaproteobacteria</taxon>
        <taxon>Rhodospirillales</taxon>
        <taxon>Azospirillaceae</taxon>
        <taxon>Azospirillum</taxon>
    </lineage>
</organism>
<comment type="caution">
    <text evidence="1">The sequence shown here is derived from an EMBL/GenBank/DDBJ whole genome shotgun (WGS) entry which is preliminary data.</text>
</comment>
<dbReference type="OrthoDB" id="9921471at2"/>
<evidence type="ECO:0000313" key="2">
    <source>
        <dbReference type="Proteomes" id="UP000225379"/>
    </source>
</evidence>
<evidence type="ECO:0000313" key="1">
    <source>
        <dbReference type="EMBL" id="PGH59256.1"/>
    </source>
</evidence>
<keyword evidence="2" id="KW-1185">Reference proteome</keyword>
<protein>
    <submittedName>
        <fullName evidence="1">Uncharacterized protein</fullName>
    </submittedName>
</protein>
<dbReference type="AlphaFoldDB" id="A0A2B8BKD5"/>
<accession>A0A2B8BKD5</accession>
<dbReference type="RefSeq" id="WP_098734608.1">
    <property type="nucleotide sequence ID" value="NZ_PDKW01000036.1"/>
</dbReference>
<dbReference type="Proteomes" id="UP000225379">
    <property type="component" value="Unassembled WGS sequence"/>
</dbReference>
<reference evidence="2" key="1">
    <citation type="submission" date="2017-10" db="EMBL/GenBank/DDBJ databases">
        <authorList>
            <person name="Kravchenko I.K."/>
            <person name="Grouzdev D.S."/>
        </authorList>
    </citation>
    <scope>NUCLEOTIDE SEQUENCE [LARGE SCALE GENOMIC DNA]</scope>
    <source>
        <strain evidence="2">B2</strain>
    </source>
</reference>
<gene>
    <name evidence="1" type="ORF">CRT60_01085</name>
</gene>
<name>A0A2B8BKD5_9PROT</name>
<dbReference type="EMBL" id="PDKW01000036">
    <property type="protein sequence ID" value="PGH59256.1"/>
    <property type="molecule type" value="Genomic_DNA"/>
</dbReference>
<proteinExistence type="predicted"/>
<sequence length="282" mass="30207">MVRHERRRNPISSRTWLTAVEDDRNLAEVKNAIGSAGIVTGLIRSLRPVYERAFGAEGLHPVGRPGRDGLHAYGVVAVEGSAWIRAAAGKTWAGDIMMLANATDGRGQPLGERIAGADYLLDEDRIDVYLRSRRLDPAERDDVAFAGLVVAAVEAVRGVAGREMSVAEGIRHLADRLDLPGSTLKKWHYGQAAPARAGRQHTVEGLRAILASPVDPLRKTLDAIASQRAAAVRLRASEADADSWIAEIAGSAPEGQGSPSRHVTATVVAALMERLGALERRS</sequence>